<feature type="region of interest" description="Disordered" evidence="1">
    <location>
        <begin position="251"/>
        <end position="346"/>
    </location>
</feature>
<proteinExistence type="predicted"/>
<feature type="compositionally biased region" description="Low complexity" evidence="1">
    <location>
        <begin position="198"/>
        <end position="219"/>
    </location>
</feature>
<reference evidence="2 3" key="1">
    <citation type="submission" date="2018-11" db="EMBL/GenBank/DDBJ databases">
        <title>Saccharopolyspora rhizosphaerae sp. nov., an actinomycete isolated from rhizosphere soil in Thailand.</title>
        <authorList>
            <person name="Intra B."/>
            <person name="Euanorasetr J."/>
            <person name="Take A."/>
            <person name="Inahashi Y."/>
            <person name="Mori M."/>
            <person name="Panbangred W."/>
            <person name="Matsumoto A."/>
        </authorList>
    </citation>
    <scope>NUCLEOTIDE SEQUENCE [LARGE SCALE GENOMIC DNA]</scope>
    <source>
        <strain evidence="2 3">H219</strain>
    </source>
</reference>
<dbReference type="RefSeq" id="WP_125093030.1">
    <property type="nucleotide sequence ID" value="NZ_RSAA01000035.1"/>
</dbReference>
<dbReference type="AlphaFoldDB" id="A0A426JIE4"/>
<dbReference type="Proteomes" id="UP000274515">
    <property type="component" value="Unassembled WGS sequence"/>
</dbReference>
<sequence>MSTEHLRHLAGLADELGVAHSIPADPAELTGRPEDFRTAAQVWREVAAIVEQSSGDVDGKLGGIDTAWQGADAEAFVAHVRDAGLAGKDLVDSMTALAETLEHTAEGVGAQQRRLIELTAEAAEDVEAAMRAGETGRARDLLAGLAEPVREQLESIADHYATFTRLCDDMAGVATREPGRWEPQAPGDVPAATAGVPEAAGTSPASASEESGEEQSASGAAAGGVAAGAAVGAAGVGMGMMPMGMMGGVLGRRGGNAERQNASRFKSNPEELFGTPPDAPPAVFGDQPEAQQASGEDARDAADSIDLPSTLQPAPPKPSIDEVLAPTVDPGSKAPDANGTASKSRD</sequence>
<keyword evidence="3" id="KW-1185">Reference proteome</keyword>
<dbReference type="InterPro" id="IPR036689">
    <property type="entry name" value="ESAT-6-like_sf"/>
</dbReference>
<name>A0A426JIE4_9PSEU</name>
<dbReference type="Gene3D" id="1.10.287.1060">
    <property type="entry name" value="ESAT-6-like"/>
    <property type="match status" value="1"/>
</dbReference>
<dbReference type="SUPFAM" id="SSF140453">
    <property type="entry name" value="EsxAB dimer-like"/>
    <property type="match status" value="1"/>
</dbReference>
<feature type="region of interest" description="Disordered" evidence="1">
    <location>
        <begin position="177"/>
        <end position="219"/>
    </location>
</feature>
<comment type="caution">
    <text evidence="2">The sequence shown here is derived from an EMBL/GenBank/DDBJ whole genome shotgun (WGS) entry which is preliminary data.</text>
</comment>
<accession>A0A426JIE4</accession>
<organism evidence="2 3">
    <name type="scientific">Saccharopolyspora rhizosphaerae</name>
    <dbReference type="NCBI Taxonomy" id="2492662"/>
    <lineage>
        <taxon>Bacteria</taxon>
        <taxon>Bacillati</taxon>
        <taxon>Actinomycetota</taxon>
        <taxon>Actinomycetes</taxon>
        <taxon>Pseudonocardiales</taxon>
        <taxon>Pseudonocardiaceae</taxon>
        <taxon>Saccharopolyspora</taxon>
    </lineage>
</organism>
<protein>
    <submittedName>
        <fullName evidence="2">WXG100 family type VII secretion target</fullName>
    </submittedName>
</protein>
<dbReference type="EMBL" id="RSAA01000035">
    <property type="protein sequence ID" value="RRO12935.1"/>
    <property type="molecule type" value="Genomic_DNA"/>
</dbReference>
<dbReference type="OrthoDB" id="3683464at2"/>
<evidence type="ECO:0000313" key="2">
    <source>
        <dbReference type="EMBL" id="RRO12935.1"/>
    </source>
</evidence>
<gene>
    <name evidence="2" type="ORF">EIL87_25040</name>
</gene>
<evidence type="ECO:0000256" key="1">
    <source>
        <dbReference type="SAM" id="MobiDB-lite"/>
    </source>
</evidence>
<evidence type="ECO:0000313" key="3">
    <source>
        <dbReference type="Proteomes" id="UP000274515"/>
    </source>
</evidence>